<reference evidence="1" key="1">
    <citation type="submission" date="2021-02" db="EMBL/GenBank/DDBJ databases">
        <authorList>
            <person name="Palmer J.M."/>
        </authorList>
    </citation>
    <scope>NUCLEOTIDE SEQUENCE</scope>
    <source>
        <strain evidence="1">SCRP734</strain>
    </source>
</reference>
<keyword evidence="2" id="KW-1185">Reference proteome</keyword>
<sequence>MVDDGSRYFLRAAPMVTLSIVGGGCWRPEDGWPWLRIKGQHEGETSKGRVVLDRCLRSEGGWKKEIDVELQGHKDGAVSLELWVGASRFTDFLQFVRGWSVDLQQWVKSGAAKRWYEVKTVRPREQKIPSVANELEYFESEEELQSSAAYIFVGIVAIEEDAAVESLELPQPGSTMLKEETAKTSESNFRFILPYRSLTRSGKLRAVRVGQIVHEVCPF</sequence>
<gene>
    <name evidence="1" type="ORF">PHYPSEUDO_004386</name>
</gene>
<proteinExistence type="predicted"/>
<accession>A0A8T1VRZ0</accession>
<comment type="caution">
    <text evidence="1">The sequence shown here is derived from an EMBL/GenBank/DDBJ whole genome shotgun (WGS) entry which is preliminary data.</text>
</comment>
<dbReference type="AlphaFoldDB" id="A0A8T1VRZ0"/>
<protein>
    <submittedName>
        <fullName evidence="1">Uncharacterized protein</fullName>
    </submittedName>
</protein>
<dbReference type="EMBL" id="JAGDFM010000198">
    <property type="protein sequence ID" value="KAG7382750.1"/>
    <property type="molecule type" value="Genomic_DNA"/>
</dbReference>
<evidence type="ECO:0000313" key="1">
    <source>
        <dbReference type="EMBL" id="KAG7382750.1"/>
    </source>
</evidence>
<dbReference type="PROSITE" id="PS51257">
    <property type="entry name" value="PROKAR_LIPOPROTEIN"/>
    <property type="match status" value="1"/>
</dbReference>
<name>A0A8T1VRZ0_9STRA</name>
<dbReference type="OrthoDB" id="91382at2759"/>
<organism evidence="1 2">
    <name type="scientific">Phytophthora pseudosyringae</name>
    <dbReference type="NCBI Taxonomy" id="221518"/>
    <lineage>
        <taxon>Eukaryota</taxon>
        <taxon>Sar</taxon>
        <taxon>Stramenopiles</taxon>
        <taxon>Oomycota</taxon>
        <taxon>Peronosporomycetes</taxon>
        <taxon>Peronosporales</taxon>
        <taxon>Peronosporaceae</taxon>
        <taxon>Phytophthora</taxon>
    </lineage>
</organism>
<dbReference type="Proteomes" id="UP000694044">
    <property type="component" value="Unassembled WGS sequence"/>
</dbReference>
<evidence type="ECO:0000313" key="2">
    <source>
        <dbReference type="Proteomes" id="UP000694044"/>
    </source>
</evidence>